<feature type="region of interest" description="Disordered" evidence="1">
    <location>
        <begin position="83"/>
        <end position="126"/>
    </location>
</feature>
<dbReference type="Proteomes" id="UP000504638">
    <property type="component" value="Unplaced"/>
</dbReference>
<name>A0A6G1FZE5_9PEZI</name>
<dbReference type="InterPro" id="IPR023473">
    <property type="entry name" value="AMMECR1"/>
</dbReference>
<protein>
    <recommendedName>
        <fullName evidence="2">AMMECR1 domain-containing protein</fullName>
    </recommendedName>
</protein>
<dbReference type="PANTHER" id="PTHR13016">
    <property type="entry name" value="AMMECR1 HOMOLOG"/>
    <property type="match status" value="1"/>
</dbReference>
<evidence type="ECO:0000259" key="2">
    <source>
        <dbReference type="PROSITE" id="PS51112"/>
    </source>
</evidence>
<dbReference type="Pfam" id="PF01871">
    <property type="entry name" value="AMMECR1"/>
    <property type="match status" value="1"/>
</dbReference>
<keyword evidence="4" id="KW-1185">Reference proteome</keyword>
<feature type="region of interest" description="Disordered" evidence="1">
    <location>
        <begin position="40"/>
        <end position="65"/>
    </location>
</feature>
<evidence type="ECO:0000313" key="5">
    <source>
        <dbReference type="RefSeq" id="XP_033532795.1"/>
    </source>
</evidence>
<reference evidence="3 5" key="1">
    <citation type="submission" date="2020-01" db="EMBL/GenBank/DDBJ databases">
        <authorList>
            <consortium name="DOE Joint Genome Institute"/>
            <person name="Haridas S."/>
            <person name="Albert R."/>
            <person name="Binder M."/>
            <person name="Bloem J."/>
            <person name="Labutti K."/>
            <person name="Salamov A."/>
            <person name="Andreopoulos B."/>
            <person name="Baker S.E."/>
            <person name="Barry K."/>
            <person name="Bills G."/>
            <person name="Bluhm B.H."/>
            <person name="Cannon C."/>
            <person name="Castanera R."/>
            <person name="Culley D.E."/>
            <person name="Daum C."/>
            <person name="Ezra D."/>
            <person name="Gonzalez J.B."/>
            <person name="Henrissat B."/>
            <person name="Kuo A."/>
            <person name="Liang C."/>
            <person name="Lipzen A."/>
            <person name="Lutzoni F."/>
            <person name="Magnuson J."/>
            <person name="Mondo S."/>
            <person name="Nolan M."/>
            <person name="Ohm R."/>
            <person name="Pangilinan J."/>
            <person name="Park H.-J."/>
            <person name="Ramirez L."/>
            <person name="Alfaro M."/>
            <person name="Sun H."/>
            <person name="Tritt A."/>
            <person name="Yoshinaga Y."/>
            <person name="Zwiers L.-H."/>
            <person name="Turgeon B.G."/>
            <person name="Goodwin S.B."/>
            <person name="Spatafora J.W."/>
            <person name="Crous P.W."/>
            <person name="Grigoriev I.V."/>
        </authorList>
    </citation>
    <scope>NUCLEOTIDE SEQUENCE</scope>
    <source>
        <strain evidence="3 5">CBS 781.70</strain>
    </source>
</reference>
<dbReference type="Gene3D" id="3.30.1490.150">
    <property type="entry name" value="Hypothetical protein ph0010, domain 2"/>
    <property type="match status" value="1"/>
</dbReference>
<organism evidence="3">
    <name type="scientific">Eremomyces bilateralis CBS 781.70</name>
    <dbReference type="NCBI Taxonomy" id="1392243"/>
    <lineage>
        <taxon>Eukaryota</taxon>
        <taxon>Fungi</taxon>
        <taxon>Dikarya</taxon>
        <taxon>Ascomycota</taxon>
        <taxon>Pezizomycotina</taxon>
        <taxon>Dothideomycetes</taxon>
        <taxon>Dothideomycetes incertae sedis</taxon>
        <taxon>Eremomycetales</taxon>
        <taxon>Eremomycetaceae</taxon>
        <taxon>Eremomyces</taxon>
    </lineage>
</organism>
<evidence type="ECO:0000313" key="3">
    <source>
        <dbReference type="EMBL" id="KAF1811164.1"/>
    </source>
</evidence>
<dbReference type="NCBIfam" id="TIGR00296">
    <property type="entry name" value="TIGR00296 family protein"/>
    <property type="match status" value="1"/>
</dbReference>
<dbReference type="InterPro" id="IPR036071">
    <property type="entry name" value="AMMECR1_dom_sf"/>
</dbReference>
<dbReference type="Gene3D" id="3.30.700.20">
    <property type="entry name" value="Hypothetical protein ph0010, domain 1"/>
    <property type="match status" value="1"/>
</dbReference>
<dbReference type="PROSITE" id="PS51112">
    <property type="entry name" value="AMMECR1"/>
    <property type="match status" value="1"/>
</dbReference>
<sequence length="324" mass="36060">MATQAHCAYCFECLSASLEKRRPLGLAEVEELWDKYETGSQVDDLQTGHHDVDEDEDMDGAPIRNLIHPASHQPQAISRLLAPSPSTASASSSSIPSTTSSTTPSTSVSDSTSTPPTSKSASRSSFFSIPRRLRRLSRDQSHSIAAPGDHPLFVTWNTVSRSEHKSLRGCIGTFEPQELDDGLRSYALTSAFDDTRFNPIVLSELPTLECGVTLLTNFEPAPGPLGWEVGVHGIRISFIWHGRKYGATYLPDVAKEQGWTKEETMVSLMRKAGWTGRRDEWRRVLEAGNGADIVRYQGKRIGLLYEEWKEFHEWVNGLEKRASR</sequence>
<gene>
    <name evidence="3 5" type="ORF">P152DRAFT_515164</name>
</gene>
<accession>A0A6G1FZE5</accession>
<dbReference type="EMBL" id="ML975162">
    <property type="protein sequence ID" value="KAF1811164.1"/>
    <property type="molecule type" value="Genomic_DNA"/>
</dbReference>
<reference evidence="5" key="2">
    <citation type="submission" date="2020-04" db="EMBL/GenBank/DDBJ databases">
        <authorList>
            <consortium name="NCBI Genome Project"/>
        </authorList>
    </citation>
    <scope>NUCLEOTIDE SEQUENCE</scope>
    <source>
        <strain evidence="5">CBS 781.70</strain>
    </source>
</reference>
<dbReference type="InterPro" id="IPR002733">
    <property type="entry name" value="AMMECR1_domain"/>
</dbReference>
<proteinExistence type="predicted"/>
<feature type="domain" description="AMMECR1" evidence="2">
    <location>
        <begin position="112"/>
        <end position="312"/>
    </location>
</feature>
<dbReference type="OrthoDB" id="24630at2759"/>
<reference evidence="5" key="3">
    <citation type="submission" date="2025-04" db="UniProtKB">
        <authorList>
            <consortium name="RefSeq"/>
        </authorList>
    </citation>
    <scope>IDENTIFICATION</scope>
    <source>
        <strain evidence="5">CBS 781.70</strain>
    </source>
</reference>
<dbReference type="AlphaFoldDB" id="A0A6G1FZE5"/>
<dbReference type="PANTHER" id="PTHR13016:SF0">
    <property type="entry name" value="AMME SYNDROME CANDIDATE GENE 1 PROTEIN"/>
    <property type="match status" value="1"/>
</dbReference>
<evidence type="ECO:0000256" key="1">
    <source>
        <dbReference type="SAM" id="MobiDB-lite"/>
    </source>
</evidence>
<dbReference type="SUPFAM" id="SSF143447">
    <property type="entry name" value="AMMECR1-like"/>
    <property type="match status" value="1"/>
</dbReference>
<evidence type="ECO:0000313" key="4">
    <source>
        <dbReference type="Proteomes" id="UP000504638"/>
    </source>
</evidence>
<dbReference type="InterPro" id="IPR027485">
    <property type="entry name" value="AMMECR1_N"/>
</dbReference>
<dbReference type="RefSeq" id="XP_033532795.1">
    <property type="nucleotide sequence ID" value="XM_033682887.1"/>
</dbReference>
<dbReference type="GeneID" id="54423457"/>